<dbReference type="EMBL" id="SJSM01000024">
    <property type="protein sequence ID" value="TCC87095.1"/>
    <property type="molecule type" value="Genomic_DNA"/>
</dbReference>
<name>A0A4R0MKE8_9SPHI</name>
<sequence>MYLNKNAMKNLINNRLSRTIVILVAFILVCSSCKKNNEEGVKAAPQIERVRTLTKNDTTYTETRVNLDSNKFGNVITKVPYDANVPAARWNGQYILMGQNLRTTISIKINGVAVFFNPVFVTENSLIFVVGTDVPYGPTQSNKLTLTTKYGTVEYDFGLLQPYPVITKVAPLLGEVGGVITVTGTYFENLTSVKFGTVDAEIVGVPTKTEIKVKIPAGVSQASITVTTAGGSAVSTNSFFAFKKLLYDDAWTTGMTSYGGWGGTGDIANATGGVRGTKSIKFNYTGYDCPLQFAYTGPTLSLSNYTALKLSIYGGTGSAGKTVKVELNGVATVWAILTLTEGTFTDYVIPLSTFPAAVNFTKIWVVENSNSKAPIYIDEIGFL</sequence>
<protein>
    <submittedName>
        <fullName evidence="1">Uncharacterized protein</fullName>
    </submittedName>
</protein>
<reference evidence="1 2" key="1">
    <citation type="submission" date="2019-02" db="EMBL/GenBank/DDBJ databases">
        <title>Pedobacter sp. RP-3-8 sp. nov., isolated from Arctic soil.</title>
        <authorList>
            <person name="Dahal R.H."/>
        </authorList>
    </citation>
    <scope>NUCLEOTIDE SEQUENCE [LARGE SCALE GENOMIC DNA]</scope>
    <source>
        <strain evidence="1 2">RP-3-8</strain>
    </source>
</reference>
<keyword evidence="2" id="KW-1185">Reference proteome</keyword>
<evidence type="ECO:0000313" key="1">
    <source>
        <dbReference type="EMBL" id="TCC87095.1"/>
    </source>
</evidence>
<proteinExistence type="predicted"/>
<dbReference type="AlphaFoldDB" id="A0A4R0MKE8"/>
<dbReference type="InterPro" id="IPR013783">
    <property type="entry name" value="Ig-like_fold"/>
</dbReference>
<accession>A0A4R0MKE8</accession>
<comment type="caution">
    <text evidence="1">The sequence shown here is derived from an EMBL/GenBank/DDBJ whole genome shotgun (WGS) entry which is preliminary data.</text>
</comment>
<dbReference type="SUPFAM" id="SSF81296">
    <property type="entry name" value="E set domains"/>
    <property type="match status" value="1"/>
</dbReference>
<evidence type="ECO:0000313" key="2">
    <source>
        <dbReference type="Proteomes" id="UP000291117"/>
    </source>
</evidence>
<dbReference type="Gene3D" id="2.60.40.10">
    <property type="entry name" value="Immunoglobulins"/>
    <property type="match status" value="2"/>
</dbReference>
<organism evidence="1 2">
    <name type="scientific">Pedobacter hiemivivus</name>
    <dbReference type="NCBI Taxonomy" id="2530454"/>
    <lineage>
        <taxon>Bacteria</taxon>
        <taxon>Pseudomonadati</taxon>
        <taxon>Bacteroidota</taxon>
        <taxon>Sphingobacteriia</taxon>
        <taxon>Sphingobacteriales</taxon>
        <taxon>Sphingobacteriaceae</taxon>
        <taxon>Pedobacter</taxon>
    </lineage>
</organism>
<dbReference type="Proteomes" id="UP000291117">
    <property type="component" value="Unassembled WGS sequence"/>
</dbReference>
<dbReference type="OrthoDB" id="660167at2"/>
<dbReference type="InterPro" id="IPR014756">
    <property type="entry name" value="Ig_E-set"/>
</dbReference>
<gene>
    <name evidence="1" type="ORF">EZ444_22850</name>
</gene>